<dbReference type="GeneID" id="39745044"/>
<evidence type="ECO:0000313" key="3">
    <source>
        <dbReference type="Proteomes" id="UP000195521"/>
    </source>
</evidence>
<feature type="transmembrane region" description="Helical" evidence="1">
    <location>
        <begin position="195"/>
        <end position="218"/>
    </location>
</feature>
<evidence type="ECO:0000256" key="1">
    <source>
        <dbReference type="SAM" id="Phobius"/>
    </source>
</evidence>
<keyword evidence="3" id="KW-1185">Reference proteome</keyword>
<keyword evidence="1" id="KW-1133">Transmembrane helix</keyword>
<keyword evidence="1" id="KW-0812">Transmembrane</keyword>
<sequence length="230" mass="27063">MQSTSNFDFMNIFPQCRYDYNGALYRRMRRQWLAPCSAVCSDYTNELQFNNSTAFHNKCHQLCLYLLDIYATKSDLTQRLEASCKYFYYKLKELRKNFGGKCTTTINCYEQMRKKYTPSRMDVPGVCVKYLENINNNDESIFTQFEYLQKLYDIENEFNKSKEELDKVNVKYEKYLQIKSECLPSPEQSYSSSEAGSGTVTGMCVSTTAILIIIFIFFKVKNNFNLLNIY</sequence>
<gene>
    <name evidence="2" type="ORF">PGO_001865</name>
</gene>
<comment type="caution">
    <text evidence="2">The sequence shown here is derived from an EMBL/GenBank/DDBJ whole genome shotgun (WGS) entry which is preliminary data.</text>
</comment>
<accession>A0A1Y1JNR8</accession>
<dbReference type="Proteomes" id="UP000195521">
    <property type="component" value="Unassembled WGS sequence"/>
</dbReference>
<reference evidence="3" key="1">
    <citation type="submission" date="2017-04" db="EMBL/GenBank/DDBJ databases">
        <title>Plasmodium gonderi genome.</title>
        <authorList>
            <person name="Arisue N."/>
            <person name="Honma H."/>
            <person name="Kawai S."/>
            <person name="Tougan T."/>
            <person name="Tanabe K."/>
            <person name="Horii T."/>
        </authorList>
    </citation>
    <scope>NUCLEOTIDE SEQUENCE [LARGE SCALE GENOMIC DNA]</scope>
    <source>
        <strain evidence="3">ATCC 30045</strain>
    </source>
</reference>
<organism evidence="2 3">
    <name type="scientific">Plasmodium gonderi</name>
    <dbReference type="NCBI Taxonomy" id="77519"/>
    <lineage>
        <taxon>Eukaryota</taxon>
        <taxon>Sar</taxon>
        <taxon>Alveolata</taxon>
        <taxon>Apicomplexa</taxon>
        <taxon>Aconoidasida</taxon>
        <taxon>Haemosporida</taxon>
        <taxon>Plasmodiidae</taxon>
        <taxon>Plasmodium</taxon>
        <taxon>Plasmodium (Plasmodium)</taxon>
    </lineage>
</organism>
<dbReference type="EMBL" id="BDQF01000195">
    <property type="protein sequence ID" value="GAW84236.1"/>
    <property type="molecule type" value="Genomic_DNA"/>
</dbReference>
<dbReference type="AlphaFoldDB" id="A0A1Y1JNR8"/>
<evidence type="ECO:0000313" key="2">
    <source>
        <dbReference type="EMBL" id="GAW84236.1"/>
    </source>
</evidence>
<proteinExistence type="predicted"/>
<name>A0A1Y1JNR8_PLAGO</name>
<keyword evidence="1" id="KW-0472">Membrane</keyword>
<protein>
    <submittedName>
        <fullName evidence="2">Variable surface protein</fullName>
    </submittedName>
</protein>
<dbReference type="RefSeq" id="XP_028546825.1">
    <property type="nucleotide sequence ID" value="XM_028691024.1"/>
</dbReference>